<organism evidence="1">
    <name type="scientific">Ixodes ricinus</name>
    <name type="common">Common tick</name>
    <name type="synonym">Acarus ricinus</name>
    <dbReference type="NCBI Taxonomy" id="34613"/>
    <lineage>
        <taxon>Eukaryota</taxon>
        <taxon>Metazoa</taxon>
        <taxon>Ecdysozoa</taxon>
        <taxon>Arthropoda</taxon>
        <taxon>Chelicerata</taxon>
        <taxon>Arachnida</taxon>
        <taxon>Acari</taxon>
        <taxon>Parasitiformes</taxon>
        <taxon>Ixodida</taxon>
        <taxon>Ixodoidea</taxon>
        <taxon>Ixodidae</taxon>
        <taxon>Ixodinae</taxon>
        <taxon>Ixodes</taxon>
    </lineage>
</organism>
<name>A0A6B0UAF3_IXORI</name>
<sequence>MTLARKSILTSAALCPFSTTCCTHPAYRWVKRFIMAVLNTLLMFRSFGCRSPVQLVVTKTYSMLFAASFCRRLFVRCAAKMSKMQSAC</sequence>
<dbReference type="EMBL" id="GIFC01003821">
    <property type="protein sequence ID" value="MXU85904.1"/>
    <property type="molecule type" value="Transcribed_RNA"/>
</dbReference>
<accession>A0A6B0UAF3</accession>
<reference evidence="1" key="1">
    <citation type="submission" date="2019-12" db="EMBL/GenBank/DDBJ databases">
        <title>An insight into the sialome of adult female Ixodes ricinus ticks feeding for 6 days.</title>
        <authorList>
            <person name="Perner J."/>
            <person name="Ribeiro J.M.C."/>
        </authorList>
    </citation>
    <scope>NUCLEOTIDE SEQUENCE</scope>
    <source>
        <strain evidence="1">Semi-engorged</strain>
        <tissue evidence="1">Salivary glands</tissue>
    </source>
</reference>
<evidence type="ECO:0000313" key="1">
    <source>
        <dbReference type="EMBL" id="MXU85904.1"/>
    </source>
</evidence>
<protein>
    <submittedName>
        <fullName evidence="1">Putative secreted protein</fullName>
    </submittedName>
</protein>
<dbReference type="AlphaFoldDB" id="A0A6B0UAF3"/>
<proteinExistence type="predicted"/>